<sequence length="280" mass="30952">MSLDKLRDIQKIWTVHERIFSHIHRAGAILEPGNWEAYDPFLLLMEDKFQKGAFDIHPHRGIETLTYVIDGHINHYDSATGAGGTLQKGDMQLMTAGRGVVHNESPAEGETVHTLQLWVNLPSKDKMTAPRYQNIKAKDVPVRKVEGATIRVYSGSSSDVVSDILNHVPFTFVEILADQGATVSQDLPGDYKGFIYVLEGSGTFGENRVEAIKGQAMWLGSADGAKMSHIQVTANENLRIILFAGPPLKEPIAAQGPFVMNTMEEIKQAYADYRNGTFIS</sequence>
<dbReference type="EMBL" id="JAGYPM010000010">
    <property type="protein sequence ID" value="MBS4193281.1"/>
    <property type="molecule type" value="Genomic_DNA"/>
</dbReference>
<evidence type="ECO:0000259" key="4">
    <source>
        <dbReference type="Pfam" id="PF05726"/>
    </source>
</evidence>
<dbReference type="Pfam" id="PF05726">
    <property type="entry name" value="Pirin_C"/>
    <property type="match status" value="1"/>
</dbReference>
<dbReference type="PANTHER" id="PTHR13903">
    <property type="entry name" value="PIRIN-RELATED"/>
    <property type="match status" value="1"/>
</dbReference>
<name>A0ABS5P080_9BACI</name>
<feature type="domain" description="Pirin N-terminal" evidence="3">
    <location>
        <begin position="46"/>
        <end position="119"/>
    </location>
</feature>
<dbReference type="CDD" id="cd02909">
    <property type="entry name" value="cupin_pirin_N"/>
    <property type="match status" value="1"/>
</dbReference>
<dbReference type="InterPro" id="IPR012093">
    <property type="entry name" value="Pirin"/>
</dbReference>
<evidence type="ECO:0000256" key="1">
    <source>
        <dbReference type="ARBA" id="ARBA00008416"/>
    </source>
</evidence>
<dbReference type="Pfam" id="PF02678">
    <property type="entry name" value="Pirin"/>
    <property type="match status" value="1"/>
</dbReference>
<keyword evidence="6" id="KW-1185">Reference proteome</keyword>
<dbReference type="Gene3D" id="2.60.120.10">
    <property type="entry name" value="Jelly Rolls"/>
    <property type="match status" value="2"/>
</dbReference>
<evidence type="ECO:0000259" key="3">
    <source>
        <dbReference type="Pfam" id="PF02678"/>
    </source>
</evidence>
<comment type="caution">
    <text evidence="5">The sequence shown here is derived from an EMBL/GenBank/DDBJ whole genome shotgun (WGS) entry which is preliminary data.</text>
</comment>
<dbReference type="PIRSF" id="PIRSF006232">
    <property type="entry name" value="Pirin"/>
    <property type="match status" value="1"/>
</dbReference>
<evidence type="ECO:0000256" key="2">
    <source>
        <dbReference type="RuleBase" id="RU003457"/>
    </source>
</evidence>
<dbReference type="PANTHER" id="PTHR13903:SF8">
    <property type="entry name" value="PIRIN"/>
    <property type="match status" value="1"/>
</dbReference>
<dbReference type="InterPro" id="IPR008778">
    <property type="entry name" value="Pirin_C_dom"/>
</dbReference>
<dbReference type="CDD" id="cd02247">
    <property type="entry name" value="cupin_pirin_C"/>
    <property type="match status" value="1"/>
</dbReference>
<reference evidence="5 6" key="1">
    <citation type="submission" date="2021-05" db="EMBL/GenBank/DDBJ databases">
        <title>Novel Bacillus species.</title>
        <authorList>
            <person name="Liu G."/>
        </authorList>
    </citation>
    <scope>NUCLEOTIDE SEQUENCE [LARGE SCALE GENOMIC DNA]</scope>
    <source>
        <strain evidence="5 6">FJAT-49705</strain>
    </source>
</reference>
<dbReference type="SUPFAM" id="SSF51182">
    <property type="entry name" value="RmlC-like cupins"/>
    <property type="match status" value="1"/>
</dbReference>
<accession>A0ABS5P080</accession>
<feature type="domain" description="Pirin C-terminal" evidence="4">
    <location>
        <begin position="173"/>
        <end position="278"/>
    </location>
</feature>
<dbReference type="InterPro" id="IPR011051">
    <property type="entry name" value="RmlC_Cupin_sf"/>
</dbReference>
<dbReference type="RefSeq" id="WP_213104717.1">
    <property type="nucleotide sequence ID" value="NZ_JAGYPM010000010.1"/>
</dbReference>
<proteinExistence type="inferred from homology"/>
<organism evidence="5 6">
    <name type="scientific">Cytobacillus citreus</name>
    <dbReference type="NCBI Taxonomy" id="2833586"/>
    <lineage>
        <taxon>Bacteria</taxon>
        <taxon>Bacillati</taxon>
        <taxon>Bacillota</taxon>
        <taxon>Bacilli</taxon>
        <taxon>Bacillales</taxon>
        <taxon>Bacillaceae</taxon>
        <taxon>Cytobacillus</taxon>
    </lineage>
</organism>
<protein>
    <submittedName>
        <fullName evidence="5">Pirin family protein</fullName>
    </submittedName>
</protein>
<evidence type="ECO:0000313" key="6">
    <source>
        <dbReference type="Proteomes" id="UP000681027"/>
    </source>
</evidence>
<evidence type="ECO:0000313" key="5">
    <source>
        <dbReference type="EMBL" id="MBS4193281.1"/>
    </source>
</evidence>
<comment type="similarity">
    <text evidence="1 2">Belongs to the pirin family.</text>
</comment>
<gene>
    <name evidence="5" type="ORF">KHA94_24665</name>
</gene>
<dbReference type="InterPro" id="IPR003829">
    <property type="entry name" value="Pirin_N_dom"/>
</dbReference>
<dbReference type="InterPro" id="IPR014710">
    <property type="entry name" value="RmlC-like_jellyroll"/>
</dbReference>
<dbReference type="Proteomes" id="UP000681027">
    <property type="component" value="Unassembled WGS sequence"/>
</dbReference>